<dbReference type="GO" id="GO:0016020">
    <property type="term" value="C:membrane"/>
    <property type="evidence" value="ECO:0007669"/>
    <property type="project" value="UniProtKB-SubCell"/>
</dbReference>
<dbReference type="Pfam" id="PF00916">
    <property type="entry name" value="Sulfate_transp"/>
    <property type="match status" value="1"/>
</dbReference>
<evidence type="ECO:0000256" key="4">
    <source>
        <dbReference type="ARBA" id="ARBA00023136"/>
    </source>
</evidence>
<evidence type="ECO:0000256" key="5">
    <source>
        <dbReference type="SAM" id="Phobius"/>
    </source>
</evidence>
<name>A0A9P5CJD3_CRYP1</name>
<evidence type="ECO:0000256" key="2">
    <source>
        <dbReference type="ARBA" id="ARBA00022692"/>
    </source>
</evidence>
<feature type="transmembrane region" description="Helical" evidence="5">
    <location>
        <begin position="374"/>
        <end position="396"/>
    </location>
</feature>
<dbReference type="InterPro" id="IPR036513">
    <property type="entry name" value="STAS_dom_sf"/>
</dbReference>
<feature type="transmembrane region" description="Helical" evidence="5">
    <location>
        <begin position="435"/>
        <end position="462"/>
    </location>
</feature>
<feature type="transmembrane region" description="Helical" evidence="5">
    <location>
        <begin position="335"/>
        <end position="354"/>
    </location>
</feature>
<feature type="transmembrane region" description="Helical" evidence="5">
    <location>
        <begin position="246"/>
        <end position="267"/>
    </location>
</feature>
<dbReference type="GO" id="GO:0055085">
    <property type="term" value="P:transmembrane transport"/>
    <property type="evidence" value="ECO:0007669"/>
    <property type="project" value="InterPro"/>
</dbReference>
<evidence type="ECO:0000313" key="8">
    <source>
        <dbReference type="Proteomes" id="UP000803844"/>
    </source>
</evidence>
<keyword evidence="4 5" id="KW-0472">Membrane</keyword>
<dbReference type="InterPro" id="IPR011547">
    <property type="entry name" value="SLC26A/SulP_dom"/>
</dbReference>
<dbReference type="Proteomes" id="UP000803844">
    <property type="component" value="Unassembled WGS sequence"/>
</dbReference>
<dbReference type="InterPro" id="IPR001902">
    <property type="entry name" value="SLC26A/SulP_fam"/>
</dbReference>
<comment type="subcellular location">
    <subcellularLocation>
        <location evidence="1">Membrane</location>
        <topology evidence="1">Multi-pass membrane protein</topology>
    </subcellularLocation>
</comment>
<feature type="transmembrane region" description="Helical" evidence="5">
    <location>
        <begin position="403"/>
        <end position="423"/>
    </location>
</feature>
<feature type="transmembrane region" description="Helical" evidence="5">
    <location>
        <begin position="138"/>
        <end position="158"/>
    </location>
</feature>
<feature type="transmembrane region" description="Helical" evidence="5">
    <location>
        <begin position="56"/>
        <end position="76"/>
    </location>
</feature>
<dbReference type="PANTHER" id="PTHR11814">
    <property type="entry name" value="SULFATE TRANSPORTER"/>
    <property type="match status" value="1"/>
</dbReference>
<dbReference type="CDD" id="cd07042">
    <property type="entry name" value="STAS_SulP_like_sulfate_transporter"/>
    <property type="match status" value="1"/>
</dbReference>
<gene>
    <name evidence="7" type="ORF">M406DRAFT_343537</name>
</gene>
<feature type="transmembrane region" description="Helical" evidence="5">
    <location>
        <begin position="305"/>
        <end position="323"/>
    </location>
</feature>
<sequence length="623" mass="68081">MFDLRSVKDRVKSDANILHVCHLGSKAVRSTPAFTARYLVDKVPIIQWLPQYNPRWIVNDLIAGITIGVLLVPQSLAYAKVANIPEQYGLISSWIPTALYTIMGTSKDLTAGPTVIMALLTGDIVNDLVKEGYSDHSIATAVAFFVGVYSMGVGMLRLGWILDFIPLPVLTGYVSAAALTIVIGQVPTLFGETISSSDTGPIIREFFLKLPETQWQSFLVGWSGVLLLFLCQYLGRKWGQRHRIIWFLSITRNAIALLLFTGISYAVNHGRASPVFPIAKTVGTGIKAPSVPDMALLARVTGKAVAVWLAAALEHVAIGKAFGRRHKYAIDQSQELTYIGVANFLGSFFSAMPITGGFSRTAVNSESGVKSPLGGLVTTACVLVSIYTLTGAFYWIPKATLSAVIVTAVWPIIIGPATFWKYWKISFIDFVASQLSFWVTLFVSVEVGIATGVAFSIVYVLLRITFSQATLVTSANIPSLYPEGARGTATTIPEDTLIFRLNDAVLFPNAYRLKSQIVDTVTALHAPDLGEMEASIHERLWNESRKQNPISSTESRAPLRVLVLDVSGLNYIDSTGMQMLLDLKAALLEFAGSGLLIEFVGVHDGIRQKFDRANWQLQTRELQ</sequence>
<evidence type="ECO:0000313" key="7">
    <source>
        <dbReference type="EMBL" id="KAF3759891.1"/>
    </source>
</evidence>
<evidence type="ECO:0000256" key="3">
    <source>
        <dbReference type="ARBA" id="ARBA00022989"/>
    </source>
</evidence>
<dbReference type="NCBIfam" id="TIGR00815">
    <property type="entry name" value="sulP"/>
    <property type="match status" value="1"/>
</dbReference>
<evidence type="ECO:0000256" key="1">
    <source>
        <dbReference type="ARBA" id="ARBA00004141"/>
    </source>
</evidence>
<dbReference type="EMBL" id="MU032354">
    <property type="protein sequence ID" value="KAF3759891.1"/>
    <property type="molecule type" value="Genomic_DNA"/>
</dbReference>
<protein>
    <submittedName>
        <fullName evidence="7">Sulfate permease</fullName>
    </submittedName>
</protein>
<keyword evidence="2 5" id="KW-0812">Transmembrane</keyword>
<accession>A0A9P5CJD3</accession>
<dbReference type="AlphaFoldDB" id="A0A9P5CJD3"/>
<dbReference type="InterPro" id="IPR002645">
    <property type="entry name" value="STAS_dom"/>
</dbReference>
<evidence type="ECO:0000259" key="6">
    <source>
        <dbReference type="PROSITE" id="PS50801"/>
    </source>
</evidence>
<proteinExistence type="predicted"/>
<comment type="caution">
    <text evidence="7">The sequence shown here is derived from an EMBL/GenBank/DDBJ whole genome shotgun (WGS) entry which is preliminary data.</text>
</comment>
<keyword evidence="8" id="KW-1185">Reference proteome</keyword>
<dbReference type="OrthoDB" id="288203at2759"/>
<dbReference type="Gene3D" id="3.30.750.24">
    <property type="entry name" value="STAS domain"/>
    <property type="match status" value="1"/>
</dbReference>
<keyword evidence="3 5" id="KW-1133">Transmembrane helix</keyword>
<dbReference type="GeneID" id="63839010"/>
<organism evidence="7 8">
    <name type="scientific">Cryphonectria parasitica (strain ATCC 38755 / EP155)</name>
    <dbReference type="NCBI Taxonomy" id="660469"/>
    <lineage>
        <taxon>Eukaryota</taxon>
        <taxon>Fungi</taxon>
        <taxon>Dikarya</taxon>
        <taxon>Ascomycota</taxon>
        <taxon>Pezizomycotina</taxon>
        <taxon>Sordariomycetes</taxon>
        <taxon>Sordariomycetidae</taxon>
        <taxon>Diaporthales</taxon>
        <taxon>Cryphonectriaceae</taxon>
        <taxon>Cryphonectria-Endothia species complex</taxon>
        <taxon>Cryphonectria</taxon>
    </lineage>
</organism>
<dbReference type="SUPFAM" id="SSF52091">
    <property type="entry name" value="SpoIIaa-like"/>
    <property type="match status" value="1"/>
</dbReference>
<dbReference type="RefSeq" id="XP_040770870.1">
    <property type="nucleotide sequence ID" value="XM_040921881.1"/>
</dbReference>
<feature type="transmembrane region" description="Helical" evidence="5">
    <location>
        <begin position="170"/>
        <end position="190"/>
    </location>
</feature>
<dbReference type="Pfam" id="PF01740">
    <property type="entry name" value="STAS"/>
    <property type="match status" value="1"/>
</dbReference>
<feature type="transmembrane region" description="Helical" evidence="5">
    <location>
        <begin position="215"/>
        <end position="234"/>
    </location>
</feature>
<feature type="domain" description="STAS" evidence="6">
    <location>
        <begin position="486"/>
        <end position="623"/>
    </location>
</feature>
<reference evidence="7" key="1">
    <citation type="journal article" date="2020" name="Phytopathology">
        <title>Genome sequence of the chestnut blight fungus Cryphonectria parasitica EP155: A fundamental resource for an archetypical invasive plant pathogen.</title>
        <authorList>
            <person name="Crouch J.A."/>
            <person name="Dawe A."/>
            <person name="Aerts A."/>
            <person name="Barry K."/>
            <person name="Churchill A.C.L."/>
            <person name="Grimwood J."/>
            <person name="Hillman B."/>
            <person name="Milgroom M.G."/>
            <person name="Pangilinan J."/>
            <person name="Smith M."/>
            <person name="Salamov A."/>
            <person name="Schmutz J."/>
            <person name="Yadav J."/>
            <person name="Grigoriev I.V."/>
            <person name="Nuss D."/>
        </authorList>
    </citation>
    <scope>NUCLEOTIDE SEQUENCE</scope>
    <source>
        <strain evidence="7">EP155</strain>
    </source>
</reference>
<dbReference type="PROSITE" id="PS50801">
    <property type="entry name" value="STAS"/>
    <property type="match status" value="1"/>
</dbReference>